<evidence type="ECO:0000313" key="3">
    <source>
        <dbReference type="Proteomes" id="UP000053424"/>
    </source>
</evidence>
<sequence length="65" mass="7835">MRPFHLFFISFPSHFPLSVSLICINHHPLLILLRIDLCFIYRTLLLYTTLIYFDYCYCMLSFQAV</sequence>
<feature type="transmembrane region" description="Helical" evidence="1">
    <location>
        <begin position="6"/>
        <end position="24"/>
    </location>
</feature>
<keyword evidence="3" id="KW-1185">Reference proteome</keyword>
<protein>
    <submittedName>
        <fullName evidence="2">Uncharacterized protein</fullName>
    </submittedName>
</protein>
<reference evidence="3" key="2">
    <citation type="submission" date="2015-01" db="EMBL/GenBank/DDBJ databases">
        <title>Evolutionary Origins and Diversification of the Mycorrhizal Mutualists.</title>
        <authorList>
            <consortium name="DOE Joint Genome Institute"/>
            <consortium name="Mycorrhizal Genomics Consortium"/>
            <person name="Kohler A."/>
            <person name="Kuo A."/>
            <person name="Nagy L.G."/>
            <person name="Floudas D."/>
            <person name="Copeland A."/>
            <person name="Barry K.W."/>
            <person name="Cichocki N."/>
            <person name="Veneault-Fourrey C."/>
            <person name="LaButti K."/>
            <person name="Lindquist E.A."/>
            <person name="Lipzen A."/>
            <person name="Lundell T."/>
            <person name="Morin E."/>
            <person name="Murat C."/>
            <person name="Riley R."/>
            <person name="Ohm R."/>
            <person name="Sun H."/>
            <person name="Tunlid A."/>
            <person name="Henrissat B."/>
            <person name="Grigoriev I.V."/>
            <person name="Hibbett D.S."/>
            <person name="Martin F."/>
        </authorList>
    </citation>
    <scope>NUCLEOTIDE SEQUENCE [LARGE SCALE GENOMIC DNA]</scope>
    <source>
        <strain evidence="3">h7</strain>
    </source>
</reference>
<gene>
    <name evidence="2" type="ORF">M413DRAFT_267492</name>
</gene>
<organism evidence="2 3">
    <name type="scientific">Hebeloma cylindrosporum</name>
    <dbReference type="NCBI Taxonomy" id="76867"/>
    <lineage>
        <taxon>Eukaryota</taxon>
        <taxon>Fungi</taxon>
        <taxon>Dikarya</taxon>
        <taxon>Basidiomycota</taxon>
        <taxon>Agaricomycotina</taxon>
        <taxon>Agaricomycetes</taxon>
        <taxon>Agaricomycetidae</taxon>
        <taxon>Agaricales</taxon>
        <taxon>Agaricineae</taxon>
        <taxon>Hymenogastraceae</taxon>
        <taxon>Hebeloma</taxon>
    </lineage>
</organism>
<evidence type="ECO:0000313" key="2">
    <source>
        <dbReference type="EMBL" id="KIM47002.1"/>
    </source>
</evidence>
<dbReference type="Proteomes" id="UP000053424">
    <property type="component" value="Unassembled WGS sequence"/>
</dbReference>
<dbReference type="EMBL" id="KN831770">
    <property type="protein sequence ID" value="KIM47002.1"/>
    <property type="molecule type" value="Genomic_DNA"/>
</dbReference>
<reference evidence="2 3" key="1">
    <citation type="submission" date="2014-04" db="EMBL/GenBank/DDBJ databases">
        <authorList>
            <consortium name="DOE Joint Genome Institute"/>
            <person name="Kuo A."/>
            <person name="Gay G."/>
            <person name="Dore J."/>
            <person name="Kohler A."/>
            <person name="Nagy L.G."/>
            <person name="Floudas D."/>
            <person name="Copeland A."/>
            <person name="Barry K.W."/>
            <person name="Cichocki N."/>
            <person name="Veneault-Fourrey C."/>
            <person name="LaButti K."/>
            <person name="Lindquist E.A."/>
            <person name="Lipzen A."/>
            <person name="Lundell T."/>
            <person name="Morin E."/>
            <person name="Murat C."/>
            <person name="Sun H."/>
            <person name="Tunlid A."/>
            <person name="Henrissat B."/>
            <person name="Grigoriev I.V."/>
            <person name="Hibbett D.S."/>
            <person name="Martin F."/>
            <person name="Nordberg H.P."/>
            <person name="Cantor M.N."/>
            <person name="Hua S.X."/>
        </authorList>
    </citation>
    <scope>NUCLEOTIDE SEQUENCE [LARGE SCALE GENOMIC DNA]</scope>
    <source>
        <strain evidence="3">h7</strain>
    </source>
</reference>
<dbReference type="HOGENOM" id="CLU_2849932_0_0_1"/>
<evidence type="ECO:0000256" key="1">
    <source>
        <dbReference type="SAM" id="Phobius"/>
    </source>
</evidence>
<name>A0A0C2Z1D8_HEBCY</name>
<proteinExistence type="predicted"/>
<feature type="transmembrane region" description="Helical" evidence="1">
    <location>
        <begin position="31"/>
        <end position="53"/>
    </location>
</feature>
<dbReference type="AlphaFoldDB" id="A0A0C2Z1D8"/>
<accession>A0A0C2Z1D8</accession>
<keyword evidence="1" id="KW-0472">Membrane</keyword>
<keyword evidence="1" id="KW-1133">Transmembrane helix</keyword>
<keyword evidence="1" id="KW-0812">Transmembrane</keyword>